<dbReference type="HOGENOM" id="CLU_037990_2_1_2"/>
<dbReference type="Pfam" id="PF08241">
    <property type="entry name" value="Methyltransf_11"/>
    <property type="match status" value="1"/>
</dbReference>
<protein>
    <submittedName>
        <fullName evidence="3">Methyltransferase type 11</fullName>
    </submittedName>
</protein>
<dbReference type="SUPFAM" id="SSF53335">
    <property type="entry name" value="S-adenosyl-L-methionine-dependent methyltransferases"/>
    <property type="match status" value="1"/>
</dbReference>
<dbReference type="InterPro" id="IPR029063">
    <property type="entry name" value="SAM-dependent_MTases_sf"/>
</dbReference>
<accession>D2RYL9</accession>
<evidence type="ECO:0000313" key="3">
    <source>
        <dbReference type="EMBL" id="ADB59920.1"/>
    </source>
</evidence>
<keyword evidence="1" id="KW-0808">Transferase</keyword>
<dbReference type="EMBL" id="CP001860">
    <property type="protein sequence ID" value="ADB59920.1"/>
    <property type="molecule type" value="Genomic_DNA"/>
</dbReference>
<dbReference type="GO" id="GO:0032259">
    <property type="term" value="P:methylation"/>
    <property type="evidence" value="ECO:0007669"/>
    <property type="project" value="UniProtKB-KW"/>
</dbReference>
<dbReference type="OrthoDB" id="57427at2157"/>
<dbReference type="CDD" id="cd02440">
    <property type="entry name" value="AdoMet_MTases"/>
    <property type="match status" value="1"/>
</dbReference>
<dbReference type="AlphaFoldDB" id="D2RYL9"/>
<dbReference type="PANTHER" id="PTHR44068:SF11">
    <property type="entry name" value="GERANYL DIPHOSPHATE 2-C-METHYLTRANSFERASE"/>
    <property type="match status" value="1"/>
</dbReference>
<dbReference type="KEGG" id="htu:Htur_1028"/>
<evidence type="ECO:0000256" key="1">
    <source>
        <dbReference type="ARBA" id="ARBA00022679"/>
    </source>
</evidence>
<sequence length="273" mass="30093">MNDNTQSVDYEGITEGQRETWSSGDFNEIARQNVVMAEALCEAVDPHPGQRVLDVACGSGTAALIAERRYCDVTGLDYVPGLIERAKTRARANGQEIDFQVGDAQDMPFPDDSFDAVLSVYGVQFAPDQERAARELLRVCKPGGKIGLAGPIPDGWSGDWFAAHAQYVPPPPDVPSPLRWGTDDGLEELLGASTRSIESDRRTALQYYRSIDHAVDVFNTYFGPTIQALKMLDTDSQERFRTDLGHVFDRYNRATDGTAIVENQYLQTVATPV</sequence>
<reference evidence="3 4" key="1">
    <citation type="journal article" date="2010" name="Stand. Genomic Sci.">
        <title>Complete genome sequence of Haloterrigena turkmenica type strain (4k).</title>
        <authorList>
            <person name="Saunders E."/>
            <person name="Tindall B.J."/>
            <person name="Fahnrich R."/>
            <person name="Lapidus A."/>
            <person name="Copeland A."/>
            <person name="Del Rio T.G."/>
            <person name="Lucas S."/>
            <person name="Chen F."/>
            <person name="Tice H."/>
            <person name="Cheng J.F."/>
            <person name="Han C."/>
            <person name="Detter J.C."/>
            <person name="Bruce D."/>
            <person name="Goodwin L."/>
            <person name="Chain P."/>
            <person name="Pitluck S."/>
            <person name="Pati A."/>
            <person name="Ivanova N."/>
            <person name="Mavromatis K."/>
            <person name="Chen A."/>
            <person name="Palaniappan K."/>
            <person name="Land M."/>
            <person name="Hauser L."/>
            <person name="Chang Y.J."/>
            <person name="Jeffries C.D."/>
            <person name="Brettin T."/>
            <person name="Rohde M."/>
            <person name="Goker M."/>
            <person name="Bristow J."/>
            <person name="Eisen J.A."/>
            <person name="Markowitz V."/>
            <person name="Hugenholtz P."/>
            <person name="Klenk H.P."/>
            <person name="Kyrpides N.C."/>
        </authorList>
    </citation>
    <scope>NUCLEOTIDE SEQUENCE [LARGE SCALE GENOMIC DNA]</scope>
    <source>
        <strain evidence="4">ATCC 51198 / DSM 5511 / JCM 9101 / NCIMB 13204 / VKM B-1734 / 4k</strain>
    </source>
</reference>
<dbReference type="eggNOG" id="arCOG01792">
    <property type="taxonomic scope" value="Archaea"/>
</dbReference>
<keyword evidence="4" id="KW-1185">Reference proteome</keyword>
<dbReference type="STRING" id="543526.Htur_1028"/>
<dbReference type="Gene3D" id="3.40.50.150">
    <property type="entry name" value="Vaccinia Virus protein VP39"/>
    <property type="match status" value="1"/>
</dbReference>
<proteinExistence type="predicted"/>
<evidence type="ECO:0000259" key="2">
    <source>
        <dbReference type="Pfam" id="PF08241"/>
    </source>
</evidence>
<dbReference type="GO" id="GO:0008757">
    <property type="term" value="F:S-adenosylmethionine-dependent methyltransferase activity"/>
    <property type="evidence" value="ECO:0007669"/>
    <property type="project" value="InterPro"/>
</dbReference>
<gene>
    <name evidence="3" type="ordered locus">Htur_1028</name>
</gene>
<feature type="domain" description="Methyltransferase type 11" evidence="2">
    <location>
        <begin position="53"/>
        <end position="146"/>
    </location>
</feature>
<keyword evidence="3" id="KW-0489">Methyltransferase</keyword>
<dbReference type="InterPro" id="IPR013216">
    <property type="entry name" value="Methyltransf_11"/>
</dbReference>
<evidence type="ECO:0000313" key="4">
    <source>
        <dbReference type="Proteomes" id="UP000001903"/>
    </source>
</evidence>
<dbReference type="InterPro" id="IPR050447">
    <property type="entry name" value="Erg6_SMT_methyltransf"/>
</dbReference>
<name>D2RYL9_HALTV</name>
<organism evidence="3 4">
    <name type="scientific">Haloterrigena turkmenica (strain ATCC 51198 / DSM 5511 / JCM 9101 / NCIMB 13204 / VKM B-1734 / 4k)</name>
    <name type="common">Halococcus turkmenicus</name>
    <dbReference type="NCBI Taxonomy" id="543526"/>
    <lineage>
        <taxon>Archaea</taxon>
        <taxon>Methanobacteriati</taxon>
        <taxon>Methanobacteriota</taxon>
        <taxon>Stenosarchaea group</taxon>
        <taxon>Halobacteria</taxon>
        <taxon>Halobacteriales</taxon>
        <taxon>Natrialbaceae</taxon>
        <taxon>Haloterrigena</taxon>
    </lineage>
</organism>
<dbReference type="Proteomes" id="UP000001903">
    <property type="component" value="Chromosome"/>
</dbReference>
<dbReference type="PANTHER" id="PTHR44068">
    <property type="entry name" value="ZGC:194242"/>
    <property type="match status" value="1"/>
</dbReference>